<feature type="compositionally biased region" description="Acidic residues" evidence="1">
    <location>
        <begin position="197"/>
        <end position="210"/>
    </location>
</feature>
<dbReference type="AlphaFoldDB" id="A0A543NL13"/>
<proteinExistence type="predicted"/>
<dbReference type="EMBL" id="VFQC01000001">
    <property type="protein sequence ID" value="TQN32511.1"/>
    <property type="molecule type" value="Genomic_DNA"/>
</dbReference>
<evidence type="ECO:0000256" key="1">
    <source>
        <dbReference type="SAM" id="MobiDB-lite"/>
    </source>
</evidence>
<dbReference type="InterPro" id="IPR003848">
    <property type="entry name" value="DUF218"/>
</dbReference>
<evidence type="ECO:0000259" key="2">
    <source>
        <dbReference type="Pfam" id="PF02698"/>
    </source>
</evidence>
<evidence type="ECO:0000313" key="4">
    <source>
        <dbReference type="Proteomes" id="UP000317422"/>
    </source>
</evidence>
<gene>
    <name evidence="3" type="ORF">FHX37_2474</name>
</gene>
<dbReference type="GO" id="GO:0005886">
    <property type="term" value="C:plasma membrane"/>
    <property type="evidence" value="ECO:0007669"/>
    <property type="project" value="TreeGrafter"/>
</dbReference>
<dbReference type="PANTHER" id="PTHR30336">
    <property type="entry name" value="INNER MEMBRANE PROTEIN, PROBABLE PERMEASE"/>
    <property type="match status" value="1"/>
</dbReference>
<protein>
    <submittedName>
        <fullName evidence="3">Vancomycin permeability regulator SanA</fullName>
    </submittedName>
</protein>
<reference evidence="3 4" key="1">
    <citation type="submission" date="2019-06" db="EMBL/GenBank/DDBJ databases">
        <title>Sequencing the genomes of 1000 actinobacteria strains.</title>
        <authorList>
            <person name="Klenk H.-P."/>
        </authorList>
    </citation>
    <scope>NUCLEOTIDE SEQUENCE [LARGE SCALE GENOMIC DNA]</scope>
    <source>
        <strain evidence="3 4">DSM 45015</strain>
    </source>
</reference>
<keyword evidence="4" id="KW-1185">Reference proteome</keyword>
<dbReference type="CDD" id="cd06259">
    <property type="entry name" value="YdcF-like"/>
    <property type="match status" value="1"/>
</dbReference>
<feature type="domain" description="DUF218" evidence="2">
    <location>
        <begin position="38"/>
        <end position="154"/>
    </location>
</feature>
<name>A0A543NL13_9ACTN</name>
<dbReference type="Pfam" id="PF02698">
    <property type="entry name" value="DUF218"/>
    <property type="match status" value="1"/>
</dbReference>
<organism evidence="3 4">
    <name type="scientific">Haloactinospora alba</name>
    <dbReference type="NCBI Taxonomy" id="405555"/>
    <lineage>
        <taxon>Bacteria</taxon>
        <taxon>Bacillati</taxon>
        <taxon>Actinomycetota</taxon>
        <taxon>Actinomycetes</taxon>
        <taxon>Streptosporangiales</taxon>
        <taxon>Nocardiopsidaceae</taxon>
        <taxon>Haloactinospora</taxon>
    </lineage>
</organism>
<comment type="caution">
    <text evidence="3">The sequence shown here is derived from an EMBL/GenBank/DDBJ whole genome shotgun (WGS) entry which is preliminary data.</text>
</comment>
<evidence type="ECO:0000313" key="3">
    <source>
        <dbReference type="EMBL" id="TQN32511.1"/>
    </source>
</evidence>
<feature type="region of interest" description="Disordered" evidence="1">
    <location>
        <begin position="189"/>
        <end position="210"/>
    </location>
</feature>
<dbReference type="InterPro" id="IPR051599">
    <property type="entry name" value="Cell_Envelope_Assoc"/>
</dbReference>
<dbReference type="Proteomes" id="UP000317422">
    <property type="component" value="Unassembled WGS sequence"/>
</dbReference>
<accession>A0A543NL13</accession>
<dbReference type="PANTHER" id="PTHR30336:SF6">
    <property type="entry name" value="INTEGRAL MEMBRANE PROTEIN"/>
    <property type="match status" value="1"/>
</dbReference>
<sequence>MAVVAGLVVLLPVPAVWMSVSTAGQRYSADDVPHRPVTLVLGAGLEEDGTPSRFLAARLDIAAELHAAGKTRVVLVSGDNSAESYDETGAMRDYLVRAGVPGDRVVADHAGFSTWESCARARDVFGVDSATVVTQRFHLPRAVRLCRTAGIDTVGVGDPSGQRRLPTTVYGYAREIPAAVKATASVLLQPEPTFPGPEEDGVEDALESAP</sequence>